<dbReference type="GO" id="GO:1990539">
    <property type="term" value="P:fructose import across plasma membrane"/>
    <property type="evidence" value="ECO:0007669"/>
    <property type="project" value="UniProtKB-ARBA"/>
</dbReference>
<comment type="subcellular location">
    <subcellularLocation>
        <location evidence="1">Cell membrane</location>
        <topology evidence="1">Multi-pass membrane protein</topology>
    </subcellularLocation>
</comment>
<dbReference type="InterPro" id="IPR036259">
    <property type="entry name" value="MFS_trans_sf"/>
</dbReference>
<dbReference type="PANTHER" id="PTHR23503">
    <property type="entry name" value="SOLUTE CARRIER FAMILY 2"/>
    <property type="match status" value="1"/>
</dbReference>
<evidence type="ECO:0000256" key="6">
    <source>
        <dbReference type="ARBA" id="ARBA00023136"/>
    </source>
</evidence>
<dbReference type="PANTHER" id="PTHR23503:SF128">
    <property type="entry name" value="GLUCOSE TRANSPORTER TYPE 1"/>
    <property type="match status" value="1"/>
</dbReference>
<dbReference type="InParanoid" id="A0A194R6P4"/>
<keyword evidence="12" id="KW-0762">Sugar transport</keyword>
<dbReference type="InterPro" id="IPR003663">
    <property type="entry name" value="Sugar/inositol_transpt"/>
</dbReference>
<feature type="transmembrane region" description="Helical" evidence="10">
    <location>
        <begin position="79"/>
        <end position="103"/>
    </location>
</feature>
<organism evidence="12 13">
    <name type="scientific">Papilio machaon</name>
    <name type="common">Old World swallowtail butterfly</name>
    <dbReference type="NCBI Taxonomy" id="76193"/>
    <lineage>
        <taxon>Eukaryota</taxon>
        <taxon>Metazoa</taxon>
        <taxon>Ecdysozoa</taxon>
        <taxon>Arthropoda</taxon>
        <taxon>Hexapoda</taxon>
        <taxon>Insecta</taxon>
        <taxon>Pterygota</taxon>
        <taxon>Neoptera</taxon>
        <taxon>Endopterygota</taxon>
        <taxon>Lepidoptera</taxon>
        <taxon>Glossata</taxon>
        <taxon>Ditrysia</taxon>
        <taxon>Papilionoidea</taxon>
        <taxon>Papilionidae</taxon>
        <taxon>Papilioninae</taxon>
        <taxon>Papilio</taxon>
    </lineage>
</organism>
<evidence type="ECO:0000313" key="12">
    <source>
        <dbReference type="EMBL" id="KPJ13189.1"/>
    </source>
</evidence>
<feature type="region of interest" description="Disordered" evidence="9">
    <location>
        <begin position="1"/>
        <end position="30"/>
    </location>
</feature>
<dbReference type="Proteomes" id="UP000053240">
    <property type="component" value="Unassembled WGS sequence"/>
</dbReference>
<keyword evidence="2 8" id="KW-0813">Transport</keyword>
<evidence type="ECO:0000256" key="1">
    <source>
        <dbReference type="ARBA" id="ARBA00004651"/>
    </source>
</evidence>
<dbReference type="AlphaFoldDB" id="A0A194R6P4"/>
<feature type="transmembrane region" description="Helical" evidence="10">
    <location>
        <begin position="288"/>
        <end position="309"/>
    </location>
</feature>
<feature type="transmembrane region" description="Helical" evidence="10">
    <location>
        <begin position="202"/>
        <end position="223"/>
    </location>
</feature>
<gene>
    <name evidence="12" type="ORF">RR48_06280</name>
</gene>
<dbReference type="Gene3D" id="1.20.1250.20">
    <property type="entry name" value="MFS general substrate transporter like domains"/>
    <property type="match status" value="1"/>
</dbReference>
<evidence type="ECO:0000313" key="13">
    <source>
        <dbReference type="Proteomes" id="UP000053240"/>
    </source>
</evidence>
<dbReference type="FunFam" id="1.20.1250.20:FF:001511">
    <property type="entry name" value="Solute carrier family 2, facilitated glucose transporter member 5"/>
    <property type="match status" value="1"/>
</dbReference>
<evidence type="ECO:0000256" key="7">
    <source>
        <dbReference type="ARBA" id="ARBA00023180"/>
    </source>
</evidence>
<feature type="transmembrane region" description="Helical" evidence="10">
    <location>
        <begin position="420"/>
        <end position="441"/>
    </location>
</feature>
<evidence type="ECO:0000256" key="4">
    <source>
        <dbReference type="ARBA" id="ARBA00022692"/>
    </source>
</evidence>
<feature type="transmembrane region" description="Helical" evidence="10">
    <location>
        <begin position="36"/>
        <end position="59"/>
    </location>
</feature>
<feature type="transmembrane region" description="Helical" evidence="10">
    <location>
        <begin position="110"/>
        <end position="128"/>
    </location>
</feature>
<feature type="transmembrane region" description="Helical" evidence="10">
    <location>
        <begin position="356"/>
        <end position="376"/>
    </location>
</feature>
<dbReference type="OrthoDB" id="4540492at2759"/>
<dbReference type="STRING" id="76193.A0A194R6P4"/>
<dbReference type="GO" id="GO:0005886">
    <property type="term" value="C:plasma membrane"/>
    <property type="evidence" value="ECO:0007669"/>
    <property type="project" value="UniProtKB-SubCell"/>
</dbReference>
<proteinExistence type="inferred from homology"/>
<evidence type="ECO:0000256" key="9">
    <source>
        <dbReference type="SAM" id="MobiDB-lite"/>
    </source>
</evidence>
<dbReference type="PROSITE" id="PS00217">
    <property type="entry name" value="SUGAR_TRANSPORT_2"/>
    <property type="match status" value="1"/>
</dbReference>
<keyword evidence="13" id="KW-1185">Reference proteome</keyword>
<feature type="transmembrane region" description="Helical" evidence="10">
    <location>
        <begin position="382"/>
        <end position="408"/>
    </location>
</feature>
<keyword evidence="7" id="KW-0325">Glycoprotein</keyword>
<dbReference type="PROSITE" id="PS50850">
    <property type="entry name" value="MFS"/>
    <property type="match status" value="1"/>
</dbReference>
<dbReference type="InterPro" id="IPR005828">
    <property type="entry name" value="MFS_sugar_transport-like"/>
</dbReference>
<dbReference type="SUPFAM" id="SSF103473">
    <property type="entry name" value="MFS general substrate transporter"/>
    <property type="match status" value="1"/>
</dbReference>
<reference evidence="12 13" key="1">
    <citation type="journal article" date="2015" name="Nat. Commun.">
        <title>Outbred genome sequencing and CRISPR/Cas9 gene editing in butterflies.</title>
        <authorList>
            <person name="Li X."/>
            <person name="Fan D."/>
            <person name="Zhang W."/>
            <person name="Liu G."/>
            <person name="Zhang L."/>
            <person name="Zhao L."/>
            <person name="Fang X."/>
            <person name="Chen L."/>
            <person name="Dong Y."/>
            <person name="Chen Y."/>
            <person name="Ding Y."/>
            <person name="Zhao R."/>
            <person name="Feng M."/>
            <person name="Zhu Y."/>
            <person name="Feng Y."/>
            <person name="Jiang X."/>
            <person name="Zhu D."/>
            <person name="Xiang H."/>
            <person name="Feng X."/>
            <person name="Li S."/>
            <person name="Wang J."/>
            <person name="Zhang G."/>
            <person name="Kronforst M.R."/>
            <person name="Wang W."/>
        </authorList>
    </citation>
    <scope>NUCLEOTIDE SEQUENCE [LARGE SCALE GENOMIC DNA]</scope>
    <source>
        <strain evidence="12">Ya'a_city_454_Pm</strain>
        <tissue evidence="12">Whole body</tissue>
    </source>
</reference>
<evidence type="ECO:0000256" key="10">
    <source>
        <dbReference type="SAM" id="Phobius"/>
    </source>
</evidence>
<evidence type="ECO:0000256" key="8">
    <source>
        <dbReference type="RuleBase" id="RU003346"/>
    </source>
</evidence>
<feature type="transmembrane region" description="Helical" evidence="10">
    <location>
        <begin position="140"/>
        <end position="160"/>
    </location>
</feature>
<evidence type="ECO:0000256" key="2">
    <source>
        <dbReference type="ARBA" id="ARBA00022448"/>
    </source>
</evidence>
<comment type="similarity">
    <text evidence="8">Belongs to the major facilitator superfamily. Sugar transporter (TC 2.A.1.1) family.</text>
</comment>
<dbReference type="PROSITE" id="PS00216">
    <property type="entry name" value="SUGAR_TRANSPORT_1"/>
    <property type="match status" value="1"/>
</dbReference>
<keyword evidence="4 10" id="KW-0812">Transmembrane</keyword>
<feature type="domain" description="Major facilitator superfamily (MFS) profile" evidence="11">
    <location>
        <begin position="40"/>
        <end position="474"/>
    </location>
</feature>
<dbReference type="GO" id="GO:0005353">
    <property type="term" value="F:fructose transmembrane transporter activity"/>
    <property type="evidence" value="ECO:0007669"/>
    <property type="project" value="UniProtKB-ARBA"/>
</dbReference>
<evidence type="ECO:0000259" key="11">
    <source>
        <dbReference type="PROSITE" id="PS50850"/>
    </source>
</evidence>
<dbReference type="NCBIfam" id="TIGR00879">
    <property type="entry name" value="SP"/>
    <property type="match status" value="1"/>
</dbReference>
<keyword evidence="5 10" id="KW-1133">Transmembrane helix</keyword>
<accession>A0A194R6P4</accession>
<feature type="transmembrane region" description="Helical" evidence="10">
    <location>
        <begin position="324"/>
        <end position="344"/>
    </location>
</feature>
<sequence length="487" mass="52896">MSTEINNRTALLHNQRNVPESTPQRPTMESGGTTGALLYAVVAAVLGMLQFGFNTGVINAPKQFIENFIKEQYDASPDLIFGVIVSIFAVGGMIGCPLASWVADKRGRKFALQANAIFGVIGALLMGFSKMASSVEMLIIGRFLIGINCGFATTASPTYVSEVSPLKLRGAFGTVNQLAVAFGLVGAQILGIDVILGSNDGWPLLLGLAVFLSAIQCVMLPFAPESPRYVLLVQRNEEQARALLAKIRGTGNIDDEINEMHEEDRAAKQEEKFSIGDLFRIKALRTPLIIGIVMHLSQQLGGINAVLYYSSTIFENAGLTVENARLATIGVGSILFVMALVSIPLMDRLGRRTLQLWGLGGMALASVLMTIAFYTYKDNFTMSIFAVIFTLFYVAFFGVGPSSIPWIILSELFGQGARSAAVSVGAAVNWFANFIVGLVFIPMTNLLGNLVFLPFTILLIFFYVFVYFKLPETKNKTIEEVTAVFKK</sequence>
<feature type="transmembrane region" description="Helical" evidence="10">
    <location>
        <begin position="172"/>
        <end position="196"/>
    </location>
</feature>
<keyword evidence="6 10" id="KW-0472">Membrane</keyword>
<dbReference type="EMBL" id="KQ460647">
    <property type="protein sequence ID" value="KPJ13189.1"/>
    <property type="molecule type" value="Genomic_DNA"/>
</dbReference>
<dbReference type="InterPro" id="IPR005829">
    <property type="entry name" value="Sugar_transporter_CS"/>
</dbReference>
<dbReference type="InterPro" id="IPR020846">
    <property type="entry name" value="MFS_dom"/>
</dbReference>
<evidence type="ECO:0000256" key="3">
    <source>
        <dbReference type="ARBA" id="ARBA00022475"/>
    </source>
</evidence>
<name>A0A194R6P4_PAPMA</name>
<dbReference type="InterPro" id="IPR045263">
    <property type="entry name" value="GLUT"/>
</dbReference>
<dbReference type="KEGG" id="pmac:106712872"/>
<keyword evidence="3" id="KW-1003">Cell membrane</keyword>
<feature type="transmembrane region" description="Helical" evidence="10">
    <location>
        <begin position="447"/>
        <end position="468"/>
    </location>
</feature>
<dbReference type="Pfam" id="PF00083">
    <property type="entry name" value="Sugar_tr"/>
    <property type="match status" value="1"/>
</dbReference>
<evidence type="ECO:0000256" key="5">
    <source>
        <dbReference type="ARBA" id="ARBA00022989"/>
    </source>
</evidence>
<protein>
    <submittedName>
        <fullName evidence="12">Solute carrier family 2, facilitated glucose transporter member 3</fullName>
    </submittedName>
</protein>
<dbReference type="PRINTS" id="PR00171">
    <property type="entry name" value="SUGRTRNSPORT"/>
</dbReference>